<feature type="chain" id="PRO_5045914265" evidence="12">
    <location>
        <begin position="22"/>
        <end position="1785"/>
    </location>
</feature>
<feature type="domain" description="G-protein coupled receptors family 3 profile" evidence="13">
    <location>
        <begin position="1521"/>
        <end position="1785"/>
    </location>
</feature>
<feature type="transmembrane region" description="Helical" evidence="11">
    <location>
        <begin position="855"/>
        <end position="878"/>
    </location>
</feature>
<feature type="transmembrane region" description="Helical" evidence="11">
    <location>
        <begin position="743"/>
        <end position="766"/>
    </location>
</feature>
<dbReference type="InterPro" id="IPR038550">
    <property type="entry name" value="GPCR_3_9-Cys_sf"/>
</dbReference>
<evidence type="ECO:0000256" key="9">
    <source>
        <dbReference type="ARBA" id="ARBA00023180"/>
    </source>
</evidence>
<dbReference type="CDD" id="cd06364">
    <property type="entry name" value="PBP1_CaSR"/>
    <property type="match status" value="2"/>
</dbReference>
<dbReference type="InterPro" id="IPR004073">
    <property type="entry name" value="GPCR_3_vmron_rcpt_2"/>
</dbReference>
<keyword evidence="7 11" id="KW-0472">Membrane</keyword>
<dbReference type="PANTHER" id="PTHR24061">
    <property type="entry name" value="CALCIUM-SENSING RECEPTOR-RELATED"/>
    <property type="match status" value="1"/>
</dbReference>
<reference evidence="14 15" key="1">
    <citation type="submission" date="2022-01" db="EMBL/GenBank/DDBJ databases">
        <title>A high-quality chromosome-level genome assembly of rohu carp, Labeo rohita.</title>
        <authorList>
            <person name="Arick M.A. II"/>
            <person name="Hsu C.-Y."/>
            <person name="Magbanua Z."/>
            <person name="Pechanova O."/>
            <person name="Grover C."/>
            <person name="Miller E."/>
            <person name="Thrash A."/>
            <person name="Ezzel L."/>
            <person name="Alam S."/>
            <person name="Benzie J."/>
            <person name="Hamilton M."/>
            <person name="Karsi A."/>
            <person name="Lawrence M.L."/>
            <person name="Peterson D.G."/>
        </authorList>
    </citation>
    <scope>NUCLEOTIDE SEQUENCE [LARGE SCALE GENOMIC DNA]</scope>
    <source>
        <strain evidence="15">BAU-BD-2019</strain>
        <tissue evidence="14">Blood</tissue>
    </source>
</reference>
<dbReference type="EMBL" id="JACTAM010000018">
    <property type="protein sequence ID" value="KAI2653711.1"/>
    <property type="molecule type" value="Genomic_DNA"/>
</dbReference>
<dbReference type="InterPro" id="IPR011500">
    <property type="entry name" value="GPCR_3_9-Cys_dom"/>
</dbReference>
<comment type="subcellular location">
    <subcellularLocation>
        <location evidence="1">Cell membrane</location>
        <topology evidence="1">Multi-pass membrane protein</topology>
    </subcellularLocation>
</comment>
<evidence type="ECO:0000259" key="13">
    <source>
        <dbReference type="PROSITE" id="PS50259"/>
    </source>
</evidence>
<feature type="transmembrane region" description="Helical" evidence="11">
    <location>
        <begin position="1520"/>
        <end position="1544"/>
    </location>
</feature>
<dbReference type="Pfam" id="PF07562">
    <property type="entry name" value="NCD3G"/>
    <property type="match status" value="2"/>
</dbReference>
<dbReference type="InterPro" id="IPR017978">
    <property type="entry name" value="GPCR_3_C"/>
</dbReference>
<organism evidence="14 15">
    <name type="scientific">Labeo rohita</name>
    <name type="common">Indian major carp</name>
    <name type="synonym">Cyprinus rohita</name>
    <dbReference type="NCBI Taxonomy" id="84645"/>
    <lineage>
        <taxon>Eukaryota</taxon>
        <taxon>Metazoa</taxon>
        <taxon>Chordata</taxon>
        <taxon>Craniata</taxon>
        <taxon>Vertebrata</taxon>
        <taxon>Euteleostomi</taxon>
        <taxon>Actinopterygii</taxon>
        <taxon>Neopterygii</taxon>
        <taxon>Teleostei</taxon>
        <taxon>Ostariophysi</taxon>
        <taxon>Cypriniformes</taxon>
        <taxon>Cyprinidae</taxon>
        <taxon>Labeoninae</taxon>
        <taxon>Labeonini</taxon>
        <taxon>Labeo</taxon>
    </lineage>
</organism>
<evidence type="ECO:0000313" key="14">
    <source>
        <dbReference type="EMBL" id="KAI2653711.1"/>
    </source>
</evidence>
<evidence type="ECO:0000256" key="8">
    <source>
        <dbReference type="ARBA" id="ARBA00023170"/>
    </source>
</evidence>
<sequence length="1785" mass="200065">MAFQSVHVCLTVLLLNTLISSQLLQNCRLIRSTSDLPVLTKEGDITIGALFSLHDTVLESPSSFTAEPHPTQCSGFNFRTFRWMQTMIFAIEEINKQKQLLANLTLGYKMYDSCSTHFHALRTALALMNYNKEGTEISKCRGRVPVVIGDGGSTLSLVVARFLGVFHVPQVSYFSSCACLSNKLEFPAFLRTMPSDFFQVDALAQLVRHFGWSWVGTFAGDDAYGRGGAQIFNDEVTKLGACIAFYEIIPKNHDQTEMSRIVQRIRESGTRVVLVFALEQDARALFWEALQQNLTDIQWLASEAWITAAVLSTPEFHSILQGSMGYAIRRADIPGLQPFLLRLHPSKYPQDPFVLQFWEEMFKCSLATSNKGSSYRPPCNGSEILANTNNIYSDVSQLRISYNVYKAVYAIAYALDSMLHCEQGKGPFKGGLCPNTSNIQPWQIIKVKSYNCCQIMFYFYFSHIHFLCLIHPSSLINLKLLNYLKHVHFTNDFGEETKFDSNGDPVAMYDLINWQLSGKGEVRYATVGRFDEMMQPKLVIEEKNIIWNGNQKQVPMSVCSTSCPPGTRKATRPNFPLCCFDCIVCAAGEVSNQTDALECEKCLSEFWSNTRRDACVPKVVEFLSYSDTMGITLLAVALLGSCFTLAVALIFAYKRHTPLVRANNSELSFLILSSLWLCFLCALAFIGQPTSWSCRLRHTAFGIAFSLCLSCILGKTMVVLMAFRATLPGSNVMKWFGPLQQRGIIFLCTAVQVVICCTWLSVAPPVPRKLMTRETARIILLCDVGSPLAFSLVLGYIGLLAAVCFVLAFFARKLPDNFNEAKFITFSMLIFCAVWIAFVPAYVSSPGKYTVAVEIFAILASSYGLLLCIFTPKCYIILLKPEKNTKRYLIAFTVHYLYKVLHPDPQFLVGLSEHCADFEMKMPVLQAVHLVLCFLYPIQSNSEADCKLWKDLDSTVVYKEGHVVLAGMFPIHSKGIDQEINFRRQPDQRKCRGFNMRVFRWSQAMIFFIEEINQNPTLLPNITLGYRLYDTCGLTSLSLRTALSVVSQPMKRSGSGHCSSPSIPIIIGDSGSTLSMAISRLLNLFRIPLVSYFASCACLSDKHQFPYFFRTIPSDVNQASALARLVSHFGWTWVGTVGADDAYGRTGIDLFTTAVTRLGICVAYRVIIPKLPTQQQLQDIVRTIRDSTAHVLVVFAIEEDIKPVVDEIVRQNVTGKQWVASEAWVTSTLISTTENYPSLSGTIGFAIRRAEIPGFKRFLESIQPLAEPYNAFAREFWETQFQCSLDTSFPIPSTTDPVHYSQICTSMDRVQDTHSIYNDVSELRVTYNMHKAIYTVAHALHNLLQCQRENGSALKQQCPDIHNLQPWQVVEVLRKVSYTNTFGDLIHFDKNGDPVGSYDIVNWQRELDEGPVQYVTVGRFDSSLPTAQQLVLNQDKIIWHGGTKEVPVSVCSASCPQGYRKVTREGQPVCCYDCVLCAEGSISNTTDQAECILCPEDFWSSQHRNHCVPKQIEFLSYSEAFGMALAAIAILGAVAAMTVAAVFFRHRNTPLVRANNSELSFLLLMSLMLCFICALTFLGQPSHWACPLRRTAFGLTFALCLSCLLSKTLVVLMAFKATLPGNNTARWFRPPQQRLGVFLCSVLQGGICVAWLTTAPPYPVKNTWLYRDRIILECHLGSVALFCCVLGYIGCLAVFCFILAFLARKLPDNFNEAKFITFSMLIFCAVWITFIPAYVSSPGKFTVAVEIFAILASSYGVLLCIFAPKCYIIIFMPEKNSKKYLMSQK</sequence>
<name>A0ABQ8LUS1_LABRO</name>
<evidence type="ECO:0000256" key="4">
    <source>
        <dbReference type="ARBA" id="ARBA00022729"/>
    </source>
</evidence>
<evidence type="ECO:0000256" key="1">
    <source>
        <dbReference type="ARBA" id="ARBA00004651"/>
    </source>
</evidence>
<dbReference type="Gene3D" id="2.10.50.30">
    <property type="entry name" value="GPCR, family 3, nine cysteines domain"/>
    <property type="match status" value="2"/>
</dbReference>
<evidence type="ECO:0000256" key="7">
    <source>
        <dbReference type="ARBA" id="ARBA00023136"/>
    </source>
</evidence>
<feature type="transmembrane region" description="Helical" evidence="11">
    <location>
        <begin position="667"/>
        <end position="687"/>
    </location>
</feature>
<accession>A0ABQ8LUS1</accession>
<feature type="transmembrane region" description="Helical" evidence="11">
    <location>
        <begin position="1559"/>
        <end position="1579"/>
    </location>
</feature>
<evidence type="ECO:0000256" key="5">
    <source>
        <dbReference type="ARBA" id="ARBA00022989"/>
    </source>
</evidence>
<keyword evidence="4 12" id="KW-0732">Signal</keyword>
<evidence type="ECO:0000256" key="10">
    <source>
        <dbReference type="ARBA" id="ARBA00023224"/>
    </source>
</evidence>
<keyword evidence="6" id="KW-0297">G-protein coupled receptor</keyword>
<keyword evidence="15" id="KW-1185">Reference proteome</keyword>
<evidence type="ECO:0000256" key="6">
    <source>
        <dbReference type="ARBA" id="ARBA00023040"/>
    </source>
</evidence>
<dbReference type="Pfam" id="PF01094">
    <property type="entry name" value="ANF_receptor"/>
    <property type="match status" value="2"/>
</dbReference>
<feature type="transmembrane region" description="Helical" evidence="11">
    <location>
        <begin position="1591"/>
        <end position="1615"/>
    </location>
</feature>
<keyword evidence="2" id="KW-1003">Cell membrane</keyword>
<proteinExistence type="predicted"/>
<keyword evidence="10" id="KW-0807">Transducer</keyword>
<dbReference type="PRINTS" id="PR00248">
    <property type="entry name" value="GPCRMGR"/>
</dbReference>
<evidence type="ECO:0000256" key="2">
    <source>
        <dbReference type="ARBA" id="ARBA00022475"/>
    </source>
</evidence>
<keyword evidence="3 11" id="KW-0812">Transmembrane</keyword>
<feature type="transmembrane region" description="Helical" evidence="11">
    <location>
        <begin position="1715"/>
        <end position="1735"/>
    </location>
</feature>
<keyword evidence="8 14" id="KW-0675">Receptor</keyword>
<dbReference type="SUPFAM" id="SSF53822">
    <property type="entry name" value="Periplasmic binding protein-like I"/>
    <property type="match status" value="2"/>
</dbReference>
<dbReference type="InterPro" id="IPR028082">
    <property type="entry name" value="Peripla_BP_I"/>
</dbReference>
<protein>
    <submittedName>
        <fullName evidence="14">Extracellular calcium-sensing receptor</fullName>
    </submittedName>
</protein>
<dbReference type="Proteomes" id="UP000830375">
    <property type="component" value="Unassembled WGS sequence"/>
</dbReference>
<dbReference type="InterPro" id="IPR000337">
    <property type="entry name" value="GPCR_3"/>
</dbReference>
<keyword evidence="5 11" id="KW-1133">Transmembrane helix</keyword>
<comment type="caution">
    <text evidence="14">The sequence shown here is derived from an EMBL/GenBank/DDBJ whole genome shotgun (WGS) entry which is preliminary data.</text>
</comment>
<evidence type="ECO:0000313" key="15">
    <source>
        <dbReference type="Proteomes" id="UP000830375"/>
    </source>
</evidence>
<dbReference type="Pfam" id="PF00003">
    <property type="entry name" value="7tm_3"/>
    <property type="match status" value="2"/>
</dbReference>
<feature type="transmembrane region" description="Helical" evidence="11">
    <location>
        <begin position="1675"/>
        <end position="1703"/>
    </location>
</feature>
<feature type="transmembrane region" description="Helical" evidence="11">
    <location>
        <begin position="1747"/>
        <end position="1772"/>
    </location>
</feature>
<dbReference type="PANTHER" id="PTHR24061:SF528">
    <property type="entry name" value="C-FAMILY ODORANT RECEPTOR OLFCD2-RELATED"/>
    <property type="match status" value="1"/>
</dbReference>
<feature type="transmembrane region" description="Helical" evidence="11">
    <location>
        <begin position="699"/>
        <end position="723"/>
    </location>
</feature>
<dbReference type="InterPro" id="IPR001828">
    <property type="entry name" value="ANF_lig-bd_rcpt"/>
</dbReference>
<dbReference type="InterPro" id="IPR017979">
    <property type="entry name" value="GPCR_3_CS"/>
</dbReference>
<feature type="transmembrane region" description="Helical" evidence="11">
    <location>
        <begin position="778"/>
        <end position="811"/>
    </location>
</feature>
<gene>
    <name evidence="14" type="ORF">H4Q32_014039</name>
</gene>
<dbReference type="PROSITE" id="PS00981">
    <property type="entry name" value="G_PROTEIN_RECEP_F3_3"/>
    <property type="match status" value="2"/>
</dbReference>
<evidence type="ECO:0000256" key="12">
    <source>
        <dbReference type="SAM" id="SignalP"/>
    </source>
</evidence>
<feature type="transmembrane region" description="Helical" evidence="11">
    <location>
        <begin position="1635"/>
        <end position="1655"/>
    </location>
</feature>
<feature type="transmembrane region" description="Helical" evidence="11">
    <location>
        <begin position="823"/>
        <end position="843"/>
    </location>
</feature>
<evidence type="ECO:0000256" key="11">
    <source>
        <dbReference type="SAM" id="Phobius"/>
    </source>
</evidence>
<dbReference type="PROSITE" id="PS50259">
    <property type="entry name" value="G_PROTEIN_RECEP_F3_4"/>
    <property type="match status" value="2"/>
</dbReference>
<dbReference type="CDD" id="cd15283">
    <property type="entry name" value="7tmC_V2R_pheromone"/>
    <property type="match status" value="2"/>
</dbReference>
<feature type="transmembrane region" description="Helical" evidence="11">
    <location>
        <begin position="631"/>
        <end position="652"/>
    </location>
</feature>
<dbReference type="PRINTS" id="PR01535">
    <property type="entry name" value="VOMERONASL2R"/>
</dbReference>
<feature type="domain" description="G-protein coupled receptors family 3 profile" evidence="13">
    <location>
        <begin position="629"/>
        <end position="893"/>
    </location>
</feature>
<evidence type="ECO:0000256" key="3">
    <source>
        <dbReference type="ARBA" id="ARBA00022692"/>
    </source>
</evidence>
<feature type="signal peptide" evidence="12">
    <location>
        <begin position="1"/>
        <end position="21"/>
    </location>
</feature>
<keyword evidence="9" id="KW-0325">Glycoprotein</keyword>
<dbReference type="Gene3D" id="3.40.50.2300">
    <property type="match status" value="5"/>
</dbReference>
<dbReference type="InterPro" id="IPR000068">
    <property type="entry name" value="GPCR_3_Ca_sens_rcpt-rel"/>
</dbReference>